<dbReference type="EMBL" id="WOCE01000008">
    <property type="protein sequence ID" value="KAE9609199.1"/>
    <property type="molecule type" value="Genomic_DNA"/>
</dbReference>
<reference evidence="4" key="1">
    <citation type="journal article" date="2020" name="Nat. Commun.">
        <title>Genome sequence of the cluster root forming white lupin.</title>
        <authorList>
            <person name="Hufnagel B."/>
            <person name="Marques A."/>
            <person name="Soriano A."/>
            <person name="Marques L."/>
            <person name="Divol F."/>
            <person name="Doumas P."/>
            <person name="Sallet E."/>
            <person name="Mancinotti D."/>
            <person name="Carrere S."/>
            <person name="Marande W."/>
            <person name="Arribat S."/>
            <person name="Keller J."/>
            <person name="Huneau C."/>
            <person name="Blein T."/>
            <person name="Aime D."/>
            <person name="Laguerre M."/>
            <person name="Taylor J."/>
            <person name="Schubert V."/>
            <person name="Nelson M."/>
            <person name="Geu-Flores F."/>
            <person name="Crespi M."/>
            <person name="Gallardo-Guerrero K."/>
            <person name="Delaux P.-M."/>
            <person name="Salse J."/>
            <person name="Berges H."/>
            <person name="Guyot R."/>
            <person name="Gouzy J."/>
            <person name="Peret B."/>
        </authorList>
    </citation>
    <scope>NUCLEOTIDE SEQUENCE [LARGE SCALE GENOMIC DNA]</scope>
    <source>
        <strain evidence="4">cv. Amiga</strain>
    </source>
</reference>
<sequence>MSRVPLKLLDADNKKKGINYVYERVLNSVFCAVLFFHCQYHSSSNENSEDPTPAFDNTVQFLKHWFAFICRFAIFFPLRSPICVGPGSTLEVNFWRCCGPKKVWYEWCVTSPSSSPIHNSNGRSYWVGL</sequence>
<dbReference type="InterPro" id="IPR025799">
    <property type="entry name" value="Arg_MeTrfase"/>
</dbReference>
<dbReference type="InterPro" id="IPR035248">
    <property type="entry name" value="PRMT5_C"/>
</dbReference>
<evidence type="ECO:0000313" key="3">
    <source>
        <dbReference type="EMBL" id="KAE9609199.1"/>
    </source>
</evidence>
<gene>
    <name evidence="3" type="ORF">Lalb_Chr08g0243671</name>
</gene>
<protein>
    <submittedName>
        <fullName evidence="3">Putative methyltransferase</fullName>
    </submittedName>
</protein>
<organism evidence="3 4">
    <name type="scientific">Lupinus albus</name>
    <name type="common">White lupine</name>
    <name type="synonym">Lupinus termis</name>
    <dbReference type="NCBI Taxonomy" id="3870"/>
    <lineage>
        <taxon>Eukaryota</taxon>
        <taxon>Viridiplantae</taxon>
        <taxon>Streptophyta</taxon>
        <taxon>Embryophyta</taxon>
        <taxon>Tracheophyta</taxon>
        <taxon>Spermatophyta</taxon>
        <taxon>Magnoliopsida</taxon>
        <taxon>eudicotyledons</taxon>
        <taxon>Gunneridae</taxon>
        <taxon>Pentapetalae</taxon>
        <taxon>rosids</taxon>
        <taxon>fabids</taxon>
        <taxon>Fabales</taxon>
        <taxon>Fabaceae</taxon>
        <taxon>Papilionoideae</taxon>
        <taxon>50 kb inversion clade</taxon>
        <taxon>genistoids sensu lato</taxon>
        <taxon>core genistoids</taxon>
        <taxon>Genisteae</taxon>
        <taxon>Lupinus</taxon>
    </lineage>
</organism>
<evidence type="ECO:0000313" key="4">
    <source>
        <dbReference type="Proteomes" id="UP000447434"/>
    </source>
</evidence>
<dbReference type="PANTHER" id="PTHR10738:SF0">
    <property type="entry name" value="PROTEIN ARGININE N-METHYLTRANSFERASE 5"/>
    <property type="match status" value="1"/>
</dbReference>
<dbReference type="PANTHER" id="PTHR10738">
    <property type="entry name" value="PROTEIN ARGININE N-METHYLTRANSFERASE 5"/>
    <property type="match status" value="1"/>
</dbReference>
<keyword evidence="3" id="KW-0808">Transferase</keyword>
<dbReference type="GO" id="GO:0006355">
    <property type="term" value="P:regulation of DNA-templated transcription"/>
    <property type="evidence" value="ECO:0007669"/>
    <property type="project" value="TreeGrafter"/>
</dbReference>
<comment type="caution">
    <text evidence="3">The sequence shown here is derived from an EMBL/GenBank/DDBJ whole genome shotgun (WGS) entry which is preliminary data.</text>
</comment>
<proteinExistence type="predicted"/>
<dbReference type="Proteomes" id="UP000447434">
    <property type="component" value="Chromosome 8"/>
</dbReference>
<dbReference type="GO" id="GO:0005634">
    <property type="term" value="C:nucleus"/>
    <property type="evidence" value="ECO:0007669"/>
    <property type="project" value="TreeGrafter"/>
</dbReference>
<name>A0A6A4Q6P3_LUPAL</name>
<dbReference type="GO" id="GO:0016274">
    <property type="term" value="F:protein-arginine N-methyltransferase activity"/>
    <property type="evidence" value="ECO:0007669"/>
    <property type="project" value="InterPro"/>
</dbReference>
<evidence type="ECO:0000259" key="2">
    <source>
        <dbReference type="Pfam" id="PF17286"/>
    </source>
</evidence>
<evidence type="ECO:0000256" key="1">
    <source>
        <dbReference type="ARBA" id="ARBA00022691"/>
    </source>
</evidence>
<dbReference type="OrthoDB" id="1368803at2759"/>
<keyword evidence="3" id="KW-0489">Methyltransferase</keyword>
<dbReference type="Pfam" id="PF17286">
    <property type="entry name" value="PRMT5_C"/>
    <property type="match status" value="1"/>
</dbReference>
<keyword evidence="4" id="KW-1185">Reference proteome</keyword>
<dbReference type="AlphaFoldDB" id="A0A6A4Q6P3"/>
<dbReference type="Gene3D" id="2.70.160.11">
    <property type="entry name" value="Hnrnp arginine n-methyltransferase1"/>
    <property type="match status" value="1"/>
</dbReference>
<feature type="domain" description="PRMT5 oligomerisation" evidence="2">
    <location>
        <begin position="71"/>
        <end position="127"/>
    </location>
</feature>
<dbReference type="SUPFAM" id="SSF53335">
    <property type="entry name" value="S-adenosyl-L-methionine-dependent methyltransferases"/>
    <property type="match status" value="1"/>
</dbReference>
<dbReference type="GO" id="GO:0032259">
    <property type="term" value="P:methylation"/>
    <property type="evidence" value="ECO:0007669"/>
    <property type="project" value="UniProtKB-KW"/>
</dbReference>
<accession>A0A6A4Q6P3</accession>
<keyword evidence="1" id="KW-0949">S-adenosyl-L-methionine</keyword>
<dbReference type="GO" id="GO:0005829">
    <property type="term" value="C:cytosol"/>
    <property type="evidence" value="ECO:0007669"/>
    <property type="project" value="TreeGrafter"/>
</dbReference>
<dbReference type="InterPro" id="IPR029063">
    <property type="entry name" value="SAM-dependent_MTases_sf"/>
</dbReference>